<gene>
    <name evidence="3" type="ORF">K458DRAFT_478933</name>
</gene>
<dbReference type="OrthoDB" id="5587740at2759"/>
<dbReference type="GO" id="GO:0003735">
    <property type="term" value="F:structural constituent of ribosome"/>
    <property type="evidence" value="ECO:0007669"/>
    <property type="project" value="InterPro"/>
</dbReference>
<evidence type="ECO:0000256" key="1">
    <source>
        <dbReference type="SAM" id="MobiDB-lite"/>
    </source>
</evidence>
<keyword evidence="4" id="KW-1185">Reference proteome</keyword>
<dbReference type="EMBL" id="MU005588">
    <property type="protein sequence ID" value="KAF2682041.1"/>
    <property type="molecule type" value="Genomic_DNA"/>
</dbReference>
<accession>A0A6G1IVS2</accession>
<name>A0A6G1IVS2_9PLEO</name>
<reference evidence="3" key="1">
    <citation type="journal article" date="2020" name="Stud. Mycol.">
        <title>101 Dothideomycetes genomes: a test case for predicting lifestyles and emergence of pathogens.</title>
        <authorList>
            <person name="Haridas S."/>
            <person name="Albert R."/>
            <person name="Binder M."/>
            <person name="Bloem J."/>
            <person name="Labutti K."/>
            <person name="Salamov A."/>
            <person name="Andreopoulos B."/>
            <person name="Baker S."/>
            <person name="Barry K."/>
            <person name="Bills G."/>
            <person name="Bluhm B."/>
            <person name="Cannon C."/>
            <person name="Castanera R."/>
            <person name="Culley D."/>
            <person name="Daum C."/>
            <person name="Ezra D."/>
            <person name="Gonzalez J."/>
            <person name="Henrissat B."/>
            <person name="Kuo A."/>
            <person name="Liang C."/>
            <person name="Lipzen A."/>
            <person name="Lutzoni F."/>
            <person name="Magnuson J."/>
            <person name="Mondo S."/>
            <person name="Nolan M."/>
            <person name="Ohm R."/>
            <person name="Pangilinan J."/>
            <person name="Park H.-J."/>
            <person name="Ramirez L."/>
            <person name="Alfaro M."/>
            <person name="Sun H."/>
            <person name="Tritt A."/>
            <person name="Yoshinaga Y."/>
            <person name="Zwiers L.-H."/>
            <person name="Turgeon B."/>
            <person name="Goodwin S."/>
            <person name="Spatafora J."/>
            <person name="Crous P."/>
            <person name="Grigoriev I."/>
        </authorList>
    </citation>
    <scope>NUCLEOTIDE SEQUENCE</scope>
    <source>
        <strain evidence="3">CBS 122367</strain>
    </source>
</reference>
<evidence type="ECO:0000313" key="3">
    <source>
        <dbReference type="EMBL" id="KAF2682041.1"/>
    </source>
</evidence>
<organism evidence="3 4">
    <name type="scientific">Lentithecium fluviatile CBS 122367</name>
    <dbReference type="NCBI Taxonomy" id="1168545"/>
    <lineage>
        <taxon>Eukaryota</taxon>
        <taxon>Fungi</taxon>
        <taxon>Dikarya</taxon>
        <taxon>Ascomycota</taxon>
        <taxon>Pezizomycotina</taxon>
        <taxon>Dothideomycetes</taxon>
        <taxon>Pleosporomycetidae</taxon>
        <taxon>Pleosporales</taxon>
        <taxon>Massarineae</taxon>
        <taxon>Lentitheciaceae</taxon>
        <taxon>Lentithecium</taxon>
    </lineage>
</organism>
<feature type="domain" description="Ribosomal protein bL31m N-terminal" evidence="2">
    <location>
        <begin position="40"/>
        <end position="85"/>
    </location>
</feature>
<dbReference type="AlphaFoldDB" id="A0A6G1IVS2"/>
<dbReference type="InterPro" id="IPR048874">
    <property type="entry name" value="Ribosomal_bL31m_N"/>
</dbReference>
<dbReference type="InterPro" id="IPR034600">
    <property type="entry name" value="Ribosomal_bL31m"/>
</dbReference>
<sequence length="162" mass="17784">MATPIPSPTALRALRQSLSPLSHHTPSSLGQIRHATLLRRPKRPYTFTQLVTLSDGSTFLHRTTSPAPVYKSTKDGRNTPLWNPSSQRLLNIEEDEAGKLRAFREKFGRGWDAEGTGKEEDPADHLLDLISGRKAPVKKDNAANAVSGKPPVVETGKAKDKK</sequence>
<evidence type="ECO:0000259" key="2">
    <source>
        <dbReference type="Pfam" id="PF21492"/>
    </source>
</evidence>
<dbReference type="GO" id="GO:0005762">
    <property type="term" value="C:mitochondrial large ribosomal subunit"/>
    <property type="evidence" value="ECO:0007669"/>
    <property type="project" value="InterPro"/>
</dbReference>
<dbReference type="Proteomes" id="UP000799291">
    <property type="component" value="Unassembled WGS sequence"/>
</dbReference>
<feature type="region of interest" description="Disordered" evidence="1">
    <location>
        <begin position="137"/>
        <end position="162"/>
    </location>
</feature>
<feature type="region of interest" description="Disordered" evidence="1">
    <location>
        <begin position="64"/>
        <end position="84"/>
    </location>
</feature>
<dbReference type="PANTHER" id="PTHR28174">
    <property type="entry name" value="54S RIBOSOMAL PROTEIN L36, MITOCHONDRIAL"/>
    <property type="match status" value="1"/>
</dbReference>
<evidence type="ECO:0000313" key="4">
    <source>
        <dbReference type="Proteomes" id="UP000799291"/>
    </source>
</evidence>
<dbReference type="Pfam" id="PF21492">
    <property type="entry name" value="bL31_N"/>
    <property type="match status" value="1"/>
</dbReference>
<proteinExistence type="predicted"/>
<protein>
    <recommendedName>
        <fullName evidence="2">Ribosomal protein bL31m N-terminal domain-containing protein</fullName>
    </recommendedName>
</protein>
<dbReference type="GO" id="GO:0032543">
    <property type="term" value="P:mitochondrial translation"/>
    <property type="evidence" value="ECO:0007669"/>
    <property type="project" value="InterPro"/>
</dbReference>
<dbReference type="PANTHER" id="PTHR28174:SF1">
    <property type="entry name" value="LARGE RIBOSOMAL SUBUNIT PROTEIN BL31M"/>
    <property type="match status" value="1"/>
</dbReference>
<dbReference type="Gene3D" id="6.20.130.10">
    <property type="match status" value="1"/>
</dbReference>